<dbReference type="GO" id="GO:0016887">
    <property type="term" value="F:ATP hydrolysis activity"/>
    <property type="evidence" value="ECO:0007669"/>
    <property type="project" value="InterPro"/>
</dbReference>
<feature type="transmembrane region" description="Helical" evidence="12">
    <location>
        <begin position="177"/>
        <end position="196"/>
    </location>
</feature>
<dbReference type="Pfam" id="PF00664">
    <property type="entry name" value="ABC_membrane"/>
    <property type="match status" value="2"/>
</dbReference>
<dbReference type="GO" id="GO:0005743">
    <property type="term" value="C:mitochondrial inner membrane"/>
    <property type="evidence" value="ECO:0007669"/>
    <property type="project" value="TreeGrafter"/>
</dbReference>
<evidence type="ECO:0000256" key="3">
    <source>
        <dbReference type="ARBA" id="ARBA00022448"/>
    </source>
</evidence>
<feature type="transmembrane region" description="Helical" evidence="12">
    <location>
        <begin position="699"/>
        <end position="728"/>
    </location>
</feature>
<accession>A0A179F3D9</accession>
<feature type="domain" description="ABC transporter" evidence="13">
    <location>
        <begin position="1023"/>
        <end position="1260"/>
    </location>
</feature>
<dbReference type="InterPro" id="IPR003593">
    <property type="entry name" value="AAA+_ATPase"/>
</dbReference>
<dbReference type="Gene3D" id="3.40.50.300">
    <property type="entry name" value="P-loop containing nucleotide triphosphate hydrolases"/>
    <property type="match status" value="2"/>
</dbReference>
<dbReference type="PROSITE" id="PS50893">
    <property type="entry name" value="ABC_TRANSPORTER_2"/>
    <property type="match status" value="2"/>
</dbReference>
<dbReference type="InterPro" id="IPR017871">
    <property type="entry name" value="ABC_transporter-like_CS"/>
</dbReference>
<evidence type="ECO:0000256" key="5">
    <source>
        <dbReference type="ARBA" id="ARBA00022737"/>
    </source>
</evidence>
<feature type="transmembrane region" description="Helical" evidence="12">
    <location>
        <begin position="202"/>
        <end position="223"/>
    </location>
</feature>
<organism evidence="15 16">
    <name type="scientific">Pochonia chlamydosporia 170</name>
    <dbReference type="NCBI Taxonomy" id="1380566"/>
    <lineage>
        <taxon>Eukaryota</taxon>
        <taxon>Fungi</taxon>
        <taxon>Dikarya</taxon>
        <taxon>Ascomycota</taxon>
        <taxon>Pezizomycotina</taxon>
        <taxon>Sordariomycetes</taxon>
        <taxon>Hypocreomycetidae</taxon>
        <taxon>Hypocreales</taxon>
        <taxon>Clavicipitaceae</taxon>
        <taxon>Pochonia</taxon>
    </lineage>
</organism>
<evidence type="ECO:0000256" key="8">
    <source>
        <dbReference type="ARBA" id="ARBA00022989"/>
    </source>
</evidence>
<evidence type="ECO:0000259" key="13">
    <source>
        <dbReference type="PROSITE" id="PS50893"/>
    </source>
</evidence>
<dbReference type="SUPFAM" id="SSF90123">
    <property type="entry name" value="ABC transporter transmembrane region"/>
    <property type="match status" value="2"/>
</dbReference>
<dbReference type="PROSITE" id="PS00211">
    <property type="entry name" value="ABC_TRANSPORTER_1"/>
    <property type="match status" value="2"/>
</dbReference>
<dbReference type="Pfam" id="PF00005">
    <property type="entry name" value="ABC_tran"/>
    <property type="match status" value="2"/>
</dbReference>
<gene>
    <name evidence="15" type="ORF">VFPPC_09982</name>
</gene>
<dbReference type="FunFam" id="3.40.50.300:FF:000240">
    <property type="entry name" value="ABC transporter B family member 20"/>
    <property type="match status" value="1"/>
</dbReference>
<dbReference type="OrthoDB" id="6500128at2759"/>
<dbReference type="GeneID" id="28852426"/>
<dbReference type="PANTHER" id="PTHR43394:SF11">
    <property type="entry name" value="ATP-BINDING CASSETTE TRANSPORTER"/>
    <property type="match status" value="1"/>
</dbReference>
<feature type="transmembrane region" description="Helical" evidence="12">
    <location>
        <begin position="845"/>
        <end position="864"/>
    </location>
</feature>
<feature type="domain" description="ABC transporter" evidence="13">
    <location>
        <begin position="384"/>
        <end position="631"/>
    </location>
</feature>
<dbReference type="CDD" id="cd18577">
    <property type="entry name" value="ABC_6TM_Pgp_ABCB1_D1_like"/>
    <property type="match status" value="1"/>
</dbReference>
<dbReference type="CDD" id="cd18578">
    <property type="entry name" value="ABC_6TM_Pgp_ABCB1_D2_like"/>
    <property type="match status" value="1"/>
</dbReference>
<feature type="transmembrane region" description="Helical" evidence="12">
    <location>
        <begin position="51"/>
        <end position="79"/>
    </location>
</feature>
<dbReference type="STRING" id="1380566.A0A179F3D9"/>
<dbReference type="GO" id="GO:0090374">
    <property type="term" value="P:oligopeptide export from mitochondrion"/>
    <property type="evidence" value="ECO:0007669"/>
    <property type="project" value="TreeGrafter"/>
</dbReference>
<dbReference type="KEGG" id="pchm:VFPPC_09982"/>
<protein>
    <submittedName>
        <fullName evidence="15">Multidrug resistance protein 3</fullName>
    </submittedName>
</protein>
<evidence type="ECO:0000256" key="7">
    <source>
        <dbReference type="ARBA" id="ARBA00022840"/>
    </source>
</evidence>
<dbReference type="FunFam" id="3.40.50.300:FF:000913">
    <property type="entry name" value="ABC multidrug transporter SitT"/>
    <property type="match status" value="1"/>
</dbReference>
<evidence type="ECO:0000256" key="11">
    <source>
        <dbReference type="SAM" id="MobiDB-lite"/>
    </source>
</evidence>
<keyword evidence="3" id="KW-0813">Transport</keyword>
<name>A0A179F3D9_METCM</name>
<feature type="transmembrane region" description="Helical" evidence="12">
    <location>
        <begin position="820"/>
        <end position="839"/>
    </location>
</feature>
<evidence type="ECO:0000313" key="15">
    <source>
        <dbReference type="EMBL" id="OAQ59881.1"/>
    </source>
</evidence>
<evidence type="ECO:0000256" key="9">
    <source>
        <dbReference type="ARBA" id="ARBA00023136"/>
    </source>
</evidence>
<dbReference type="SUPFAM" id="SSF52540">
    <property type="entry name" value="P-loop containing nucleoside triphosphate hydrolases"/>
    <property type="match status" value="2"/>
</dbReference>
<dbReference type="InterPro" id="IPR027417">
    <property type="entry name" value="P-loop_NTPase"/>
</dbReference>
<keyword evidence="6" id="KW-0547">Nucleotide-binding</keyword>
<keyword evidence="9 12" id="KW-0472">Membrane</keyword>
<feature type="region of interest" description="Disordered" evidence="11">
    <location>
        <begin position="633"/>
        <end position="663"/>
    </location>
</feature>
<feature type="transmembrane region" description="Helical" evidence="12">
    <location>
        <begin position="923"/>
        <end position="946"/>
    </location>
</feature>
<evidence type="ECO:0000313" key="16">
    <source>
        <dbReference type="Proteomes" id="UP000078397"/>
    </source>
</evidence>
<evidence type="ECO:0000256" key="10">
    <source>
        <dbReference type="ARBA" id="ARBA00023180"/>
    </source>
</evidence>
<reference evidence="15 16" key="1">
    <citation type="journal article" date="2016" name="PLoS Pathog.">
        <title>Biosynthesis of antibiotic leucinostatins in bio-control fungus Purpureocillium lilacinum and their inhibition on phytophthora revealed by genome mining.</title>
        <authorList>
            <person name="Wang G."/>
            <person name="Liu Z."/>
            <person name="Lin R."/>
            <person name="Li E."/>
            <person name="Mao Z."/>
            <person name="Ling J."/>
            <person name="Yang Y."/>
            <person name="Yin W.B."/>
            <person name="Xie B."/>
        </authorList>
    </citation>
    <scope>NUCLEOTIDE SEQUENCE [LARGE SCALE GENOMIC DNA]</scope>
    <source>
        <strain evidence="15">170</strain>
    </source>
</reference>
<feature type="transmembrane region" description="Helical" evidence="12">
    <location>
        <begin position="317"/>
        <end position="335"/>
    </location>
</feature>
<evidence type="ECO:0000256" key="1">
    <source>
        <dbReference type="ARBA" id="ARBA00004141"/>
    </source>
</evidence>
<proteinExistence type="inferred from homology"/>
<dbReference type="GO" id="GO:0005524">
    <property type="term" value="F:ATP binding"/>
    <property type="evidence" value="ECO:0007669"/>
    <property type="project" value="UniProtKB-KW"/>
</dbReference>
<dbReference type="SMART" id="SM00382">
    <property type="entry name" value="AAA"/>
    <property type="match status" value="2"/>
</dbReference>
<dbReference type="InterPro" id="IPR003439">
    <property type="entry name" value="ABC_transporter-like_ATP-bd"/>
</dbReference>
<dbReference type="RefSeq" id="XP_018137842.1">
    <property type="nucleotide sequence ID" value="XM_018288432.1"/>
</dbReference>
<keyword evidence="8 12" id="KW-1133">Transmembrane helix</keyword>
<dbReference type="Proteomes" id="UP000078397">
    <property type="component" value="Unassembled WGS sequence"/>
</dbReference>
<keyword evidence="4 12" id="KW-0812">Transmembrane</keyword>
<keyword evidence="5" id="KW-0677">Repeat</keyword>
<keyword evidence="10" id="KW-0325">Glycoprotein</keyword>
<dbReference type="PANTHER" id="PTHR43394">
    <property type="entry name" value="ATP-DEPENDENT PERMEASE MDL1, MITOCHONDRIAL"/>
    <property type="match status" value="1"/>
</dbReference>
<comment type="caution">
    <text evidence="15">The sequence shown here is derived from an EMBL/GenBank/DDBJ whole genome shotgun (WGS) entry which is preliminary data.</text>
</comment>
<feature type="transmembrane region" description="Helical" evidence="12">
    <location>
        <begin position="748"/>
        <end position="768"/>
    </location>
</feature>
<feature type="domain" description="ABC transmembrane type-1" evidence="14">
    <location>
        <begin position="701"/>
        <end position="988"/>
    </location>
</feature>
<dbReference type="Gene3D" id="1.20.1560.10">
    <property type="entry name" value="ABC transporter type 1, transmembrane domain"/>
    <property type="match status" value="1"/>
</dbReference>
<dbReference type="InterPro" id="IPR036640">
    <property type="entry name" value="ABC1_TM_sf"/>
</dbReference>
<dbReference type="EMBL" id="LSBJ02000004">
    <property type="protein sequence ID" value="OAQ59881.1"/>
    <property type="molecule type" value="Genomic_DNA"/>
</dbReference>
<feature type="transmembrane region" description="Helical" evidence="12">
    <location>
        <begin position="284"/>
        <end position="305"/>
    </location>
</feature>
<evidence type="ECO:0000256" key="4">
    <source>
        <dbReference type="ARBA" id="ARBA00022692"/>
    </source>
</evidence>
<dbReference type="AlphaFoldDB" id="A0A179F3D9"/>
<keyword evidence="16" id="KW-1185">Reference proteome</keyword>
<sequence length="1265" mass="136728">MTSDDEKLSDADPHSLGLTEEQLALLDDQVDTAKSNAGYFAIYRYANRADVAGLVISAAIAAAAGAAMPLMTVVLGSLVGKFSDLSDKSSLDSFVDEINQLIRYFIYIGVGILVSNSLFVTGFTSIGGRITKRLRSSYLEALLRQNMAFLDSLGAGEVAARITADMNLVQDGISQKVGLAIGGLGSFISALVIAFVKSWRLALVMLCLPVSITIWMVITGTSMKKEMVKSSSLHASTASFAEEAISAINNVAAYGLQRRFSKKYETSLMPATTSDFKAKSFMGLLLGGMMSLVLSAFALACWAGSRFMAAGDITTSEIVTVLFASVIAGVAFGQITPHLESFGSAGTAANRIISTIERKPKVLHVVKETSHSRLDKSRQISGQIGFRNVQLVYPARRNQVILDDFTLDIPAGQTTAIVGPSGSGKSSLFYLLERFYLPLQGSISIDGQDISEIDLKWLRAKMRVVTQDPFLFKATIFENIAFGLVGTDHDTDDPKIKTQLVEDAARAANAHDFISSLPSGYETNVGEAGGLLSGGQRQRIAIARAIVSNPQILLLDEATAALDTKSESLVQNNLRRRNESGTYTTVIIAHRLSTVRHADKIVVMEHGRITEQGNHDELMAKNGTYTSLVSAQQLQDDDGENSRDESNTALQSMEVTKTRSKTRNELDTLENDISATQDTPSTLSLISLLLKLNNPEWPFLALGLIGCIFSGMAYPLTGIFFGNMILALREPSSTLGHHGVNFWAGMQWFTAWIVLLGYILQSVPFAYASSRLISRARSVAFTAILRQDAAFFIKPENSSGALTAFLAQQANQLNGLSGTILGAVCNSIVAVAGGFIVAISFGWKLGLVGLATMPLIFITGYARYRVLADLEKKNLQDTQAASLVSEAIRGIRTIAMLGLEDKVAQRYRQQLTQEGRLTLVKNVLLSILFGISQSVIVFCMALLFWYGGTKLLPTGEYTVQNFLICFVATQYSAQSAGGIFSHAPDVAGAKNAAMRLKALCETVPQIDIDDETGDLAHNMKGDIELRNAEFAYPSTEGKTPSILQDMTLTASTGRFIALVGASGSGKSSVLKLIERLFDPQSGHVLADEKDVREYCLQDYRKQLAIVEQDAVLYSGTMRDNIISIGDETDDAIEQACRDANIWEFIESLPSGLNTVVGPRGVQVSGGQKQRLAIARAVLRNPKVLLLDEATSALDSHSEAVVQQALATAAVGRTTIAVAHRLSSIAHADCIYVLDNGRVVEQGTHARLMANRGRYWEFVGLQSLAR</sequence>
<evidence type="ECO:0000259" key="14">
    <source>
        <dbReference type="PROSITE" id="PS50929"/>
    </source>
</evidence>
<comment type="subcellular location">
    <subcellularLocation>
        <location evidence="1">Membrane</location>
        <topology evidence="1">Multi-pass membrane protein</topology>
    </subcellularLocation>
</comment>
<dbReference type="PROSITE" id="PS50929">
    <property type="entry name" value="ABC_TM1F"/>
    <property type="match status" value="2"/>
</dbReference>
<feature type="domain" description="ABC transmembrane type-1" evidence="14">
    <location>
        <begin position="55"/>
        <end position="344"/>
    </location>
</feature>
<keyword evidence="7" id="KW-0067">ATP-binding</keyword>
<evidence type="ECO:0000256" key="6">
    <source>
        <dbReference type="ARBA" id="ARBA00022741"/>
    </source>
</evidence>
<dbReference type="GO" id="GO:0015421">
    <property type="term" value="F:ABC-type oligopeptide transporter activity"/>
    <property type="evidence" value="ECO:0007669"/>
    <property type="project" value="TreeGrafter"/>
</dbReference>
<evidence type="ECO:0000256" key="2">
    <source>
        <dbReference type="ARBA" id="ARBA00007577"/>
    </source>
</evidence>
<comment type="similarity">
    <text evidence="2">Belongs to the ABC transporter superfamily. ABCB family. Multidrug resistance exporter (TC 3.A.1.201) subfamily.</text>
</comment>
<feature type="transmembrane region" description="Helical" evidence="12">
    <location>
        <begin position="104"/>
        <end position="126"/>
    </location>
</feature>
<dbReference type="InterPro" id="IPR039421">
    <property type="entry name" value="Type_1_exporter"/>
</dbReference>
<dbReference type="InterPro" id="IPR011527">
    <property type="entry name" value="ABC1_TM_dom"/>
</dbReference>
<evidence type="ECO:0000256" key="12">
    <source>
        <dbReference type="SAM" id="Phobius"/>
    </source>
</evidence>